<dbReference type="Gene3D" id="3.90.245.10">
    <property type="entry name" value="Ribonucleoside hydrolase-like"/>
    <property type="match status" value="1"/>
</dbReference>
<evidence type="ECO:0000256" key="2">
    <source>
        <dbReference type="ARBA" id="ARBA00023295"/>
    </source>
</evidence>
<gene>
    <name evidence="4" type="primary">rihA</name>
    <name evidence="4" type="ORF">Mal64_28360</name>
</gene>
<protein>
    <submittedName>
        <fullName evidence="4">Pyrimidine-specific ribonucleoside hydrolase RihA</fullName>
        <ecNumber evidence="4">3.2.-.-</ecNumber>
    </submittedName>
</protein>
<accession>A0A5C5ZJD7</accession>
<reference evidence="4 5" key="1">
    <citation type="submission" date="2019-02" db="EMBL/GenBank/DDBJ databases">
        <title>Deep-cultivation of Planctomycetes and their phenomic and genomic characterization uncovers novel biology.</title>
        <authorList>
            <person name="Wiegand S."/>
            <person name="Jogler M."/>
            <person name="Boedeker C."/>
            <person name="Pinto D."/>
            <person name="Vollmers J."/>
            <person name="Rivas-Marin E."/>
            <person name="Kohn T."/>
            <person name="Peeters S.H."/>
            <person name="Heuer A."/>
            <person name="Rast P."/>
            <person name="Oberbeckmann S."/>
            <person name="Bunk B."/>
            <person name="Jeske O."/>
            <person name="Meyerdierks A."/>
            <person name="Storesund J.E."/>
            <person name="Kallscheuer N."/>
            <person name="Luecker S."/>
            <person name="Lage O.M."/>
            <person name="Pohl T."/>
            <person name="Merkel B.J."/>
            <person name="Hornburger P."/>
            <person name="Mueller R.-W."/>
            <person name="Bruemmer F."/>
            <person name="Labrenz M."/>
            <person name="Spormann A.M."/>
            <person name="Op Den Camp H."/>
            <person name="Overmann J."/>
            <person name="Amann R."/>
            <person name="Jetten M.S.M."/>
            <person name="Mascher T."/>
            <person name="Medema M.H."/>
            <person name="Devos D.P."/>
            <person name="Kaster A.-K."/>
            <person name="Ovreas L."/>
            <person name="Rohde M."/>
            <person name="Galperin M.Y."/>
            <person name="Jogler C."/>
        </authorList>
    </citation>
    <scope>NUCLEOTIDE SEQUENCE [LARGE SCALE GENOMIC DNA]</scope>
    <source>
        <strain evidence="4 5">Mal64</strain>
    </source>
</reference>
<dbReference type="SUPFAM" id="SSF53590">
    <property type="entry name" value="Nucleoside hydrolase"/>
    <property type="match status" value="1"/>
</dbReference>
<dbReference type="InterPro" id="IPR001910">
    <property type="entry name" value="Inosine/uridine_hydrolase_dom"/>
</dbReference>
<dbReference type="RefSeq" id="WP_146401318.1">
    <property type="nucleotide sequence ID" value="NZ_SJPQ01000003.1"/>
</dbReference>
<feature type="domain" description="Inosine/uridine-preferring nucleoside hydrolase" evidence="3">
    <location>
        <begin position="5"/>
        <end position="297"/>
    </location>
</feature>
<comment type="caution">
    <text evidence="4">The sequence shown here is derived from an EMBL/GenBank/DDBJ whole genome shotgun (WGS) entry which is preliminary data.</text>
</comment>
<dbReference type="EC" id="3.2.-.-" evidence="4"/>
<evidence type="ECO:0000313" key="4">
    <source>
        <dbReference type="EMBL" id="TWT87298.1"/>
    </source>
</evidence>
<dbReference type="EMBL" id="SJPQ01000003">
    <property type="protein sequence ID" value="TWT87298.1"/>
    <property type="molecule type" value="Genomic_DNA"/>
</dbReference>
<name>A0A5C5ZJD7_9BACT</name>
<evidence type="ECO:0000313" key="5">
    <source>
        <dbReference type="Proteomes" id="UP000315440"/>
    </source>
</evidence>
<organism evidence="4 5">
    <name type="scientific">Pseudobythopirellula maris</name>
    <dbReference type="NCBI Taxonomy" id="2527991"/>
    <lineage>
        <taxon>Bacteria</taxon>
        <taxon>Pseudomonadati</taxon>
        <taxon>Planctomycetota</taxon>
        <taxon>Planctomycetia</taxon>
        <taxon>Pirellulales</taxon>
        <taxon>Lacipirellulaceae</taxon>
        <taxon>Pseudobythopirellula</taxon>
    </lineage>
</organism>
<keyword evidence="5" id="KW-1185">Reference proteome</keyword>
<sequence length="309" mass="33308">MTRKVILDIDPGVDDAVALCVALADPRLEVVAVTATGGNVDARQATLNTQAIIEQVDPLRWPRIGAADPQLVLRADARDLHGAKGLGGAEPPTVELANRHPAIKVIAEEVRQAPKEVTIVCTGPLSNLAAALRYEPEVVEQIGRVVTLGGSVAAGGNITPAAEFNVFCNAEAAKAVYGSSLAKTVVPLDVTQRFVVDYDLMELLKGLGTRTADFLSQILPPFYRVHRQQFGMEGVYMHDVAAVAMASHPEWFTTEPMYGDVETMGELTHGATVFDRRKAPGEVPNVEVALDVELEELRGYLYETLERAT</sequence>
<dbReference type="PANTHER" id="PTHR12304">
    <property type="entry name" value="INOSINE-URIDINE PREFERRING NUCLEOSIDE HYDROLASE"/>
    <property type="match status" value="1"/>
</dbReference>
<dbReference type="GO" id="GO:0006152">
    <property type="term" value="P:purine nucleoside catabolic process"/>
    <property type="evidence" value="ECO:0007669"/>
    <property type="project" value="TreeGrafter"/>
</dbReference>
<keyword evidence="2 4" id="KW-0326">Glycosidase</keyword>
<evidence type="ECO:0000259" key="3">
    <source>
        <dbReference type="Pfam" id="PF01156"/>
    </source>
</evidence>
<dbReference type="InterPro" id="IPR036452">
    <property type="entry name" value="Ribo_hydro-like"/>
</dbReference>
<dbReference type="Proteomes" id="UP000315440">
    <property type="component" value="Unassembled WGS sequence"/>
</dbReference>
<dbReference type="GO" id="GO:0045437">
    <property type="term" value="F:uridine nucleosidase activity"/>
    <property type="evidence" value="ECO:0007669"/>
    <property type="project" value="UniProtKB-ARBA"/>
</dbReference>
<dbReference type="InterPro" id="IPR015910">
    <property type="entry name" value="I/U_nuclsd_hydro_CS"/>
</dbReference>
<keyword evidence="1 4" id="KW-0378">Hydrolase</keyword>
<dbReference type="AlphaFoldDB" id="A0A5C5ZJD7"/>
<dbReference type="PANTHER" id="PTHR12304:SF4">
    <property type="entry name" value="URIDINE NUCLEOSIDASE"/>
    <property type="match status" value="1"/>
</dbReference>
<dbReference type="InterPro" id="IPR023186">
    <property type="entry name" value="IUNH"/>
</dbReference>
<dbReference type="Pfam" id="PF01156">
    <property type="entry name" value="IU_nuc_hydro"/>
    <property type="match status" value="1"/>
</dbReference>
<dbReference type="PROSITE" id="PS01247">
    <property type="entry name" value="IUNH"/>
    <property type="match status" value="1"/>
</dbReference>
<dbReference type="GO" id="GO:0008477">
    <property type="term" value="F:purine nucleosidase activity"/>
    <property type="evidence" value="ECO:0007669"/>
    <property type="project" value="TreeGrafter"/>
</dbReference>
<evidence type="ECO:0000256" key="1">
    <source>
        <dbReference type="ARBA" id="ARBA00022801"/>
    </source>
</evidence>
<dbReference type="OrthoDB" id="9797882at2"/>
<proteinExistence type="predicted"/>
<dbReference type="GO" id="GO:0005829">
    <property type="term" value="C:cytosol"/>
    <property type="evidence" value="ECO:0007669"/>
    <property type="project" value="TreeGrafter"/>
</dbReference>